<dbReference type="EMBL" id="AQHF01000025">
    <property type="protein sequence ID" value="MBE0346963.1"/>
    <property type="molecule type" value="Genomic_DNA"/>
</dbReference>
<evidence type="ECO:0000256" key="1">
    <source>
        <dbReference type="SAM" id="MobiDB-lite"/>
    </source>
</evidence>
<protein>
    <submittedName>
        <fullName evidence="2">Uncharacterized protein</fullName>
    </submittedName>
</protein>
<organism evidence="2 3">
    <name type="scientific">Pseudoalteromonas peptidolytica F12-50-A1</name>
    <dbReference type="NCBI Taxonomy" id="1315280"/>
    <lineage>
        <taxon>Bacteria</taxon>
        <taxon>Pseudomonadati</taxon>
        <taxon>Pseudomonadota</taxon>
        <taxon>Gammaproteobacteria</taxon>
        <taxon>Alteromonadales</taxon>
        <taxon>Pseudoalteromonadaceae</taxon>
        <taxon>Pseudoalteromonas</taxon>
    </lineage>
</organism>
<proteinExistence type="predicted"/>
<feature type="region of interest" description="Disordered" evidence="1">
    <location>
        <begin position="17"/>
        <end position="39"/>
    </location>
</feature>
<comment type="caution">
    <text evidence="2">The sequence shown here is derived from an EMBL/GenBank/DDBJ whole genome shotgun (WGS) entry which is preliminary data.</text>
</comment>
<evidence type="ECO:0000313" key="3">
    <source>
        <dbReference type="Proteomes" id="UP000660708"/>
    </source>
</evidence>
<dbReference type="Proteomes" id="UP000660708">
    <property type="component" value="Unassembled WGS sequence"/>
</dbReference>
<evidence type="ECO:0000313" key="2">
    <source>
        <dbReference type="EMBL" id="MBE0346963.1"/>
    </source>
</evidence>
<name>A0A8I0MX49_9GAMM</name>
<gene>
    <name evidence="2" type="ORF">PPEP_a3934</name>
</gene>
<keyword evidence="3" id="KW-1185">Reference proteome</keyword>
<sequence length="39" mass="4393">MLSDSLRVLEQQQPVADVFTRQPSKSVSSKNGSERFIAR</sequence>
<accession>A0A8I0MX49</accession>
<feature type="compositionally biased region" description="Polar residues" evidence="1">
    <location>
        <begin position="21"/>
        <end position="31"/>
    </location>
</feature>
<dbReference type="AlphaFoldDB" id="A0A8I0MX49"/>
<reference evidence="2 3" key="1">
    <citation type="submission" date="2015-06" db="EMBL/GenBank/DDBJ databases">
        <title>Genome sequence of Pseudoalteromonas peptidolytica.</title>
        <authorList>
            <person name="Xie B.-B."/>
            <person name="Rong J.-C."/>
            <person name="Qin Q.-L."/>
            <person name="Zhang Y.-Z."/>
        </authorList>
    </citation>
    <scope>NUCLEOTIDE SEQUENCE [LARGE SCALE GENOMIC DNA]</scope>
    <source>
        <strain evidence="2 3">F12-50-A1</strain>
    </source>
</reference>